<proteinExistence type="predicted"/>
<name>A0A813JL31_POLGL</name>
<evidence type="ECO:0000313" key="2">
    <source>
        <dbReference type="EMBL" id="CAE8681324.1"/>
    </source>
</evidence>
<dbReference type="OrthoDB" id="442278at2759"/>
<dbReference type="OMA" id="HIMESPQ"/>
<evidence type="ECO:0000313" key="3">
    <source>
        <dbReference type="EMBL" id="CAE8681808.1"/>
    </source>
</evidence>
<sequence length="244" mass="27087">MAGVSAEALAALKLENADGEAMTMVSHRIVDAERVKIFASAFPQCGEAGAQVIAITAKGPADEMKEFVAVVKAPGSQPELVMGSCQIMFEDMSPSECIEYTFKEEPGHWFLAQVSRDALETYRGMKFEAWKQMIEKPSCEAQFRRMLNLGVVTQLFDPQLFPTPESLQSQYQVTDEKNGKLIQLPHPVGELRVWDAAKQEYSPMDSHLTGAPVEAEKVAWWAEFVNKLRAEHGDEYISGLVATK</sequence>
<dbReference type="EMBL" id="CAJNNW010025995">
    <property type="protein sequence ID" value="CAE8681808.1"/>
    <property type="molecule type" value="Genomic_DNA"/>
</dbReference>
<dbReference type="EMBL" id="CAJNNW010025945">
    <property type="protein sequence ID" value="CAE8681324.1"/>
    <property type="molecule type" value="Genomic_DNA"/>
</dbReference>
<evidence type="ECO:0000313" key="1">
    <source>
        <dbReference type="EMBL" id="CAE8581471.1"/>
    </source>
</evidence>
<accession>A0A813JL31</accession>
<dbReference type="Proteomes" id="UP000626109">
    <property type="component" value="Unassembled WGS sequence"/>
</dbReference>
<comment type="caution">
    <text evidence="2">The sequence shown here is derived from an EMBL/GenBank/DDBJ whole genome shotgun (WGS) entry which is preliminary data.</text>
</comment>
<evidence type="ECO:0000313" key="5">
    <source>
        <dbReference type="Proteomes" id="UP000654075"/>
    </source>
</evidence>
<dbReference type="Proteomes" id="UP000654075">
    <property type="component" value="Unassembled WGS sequence"/>
</dbReference>
<protein>
    <submittedName>
        <fullName evidence="2">Uncharacterized protein</fullName>
    </submittedName>
</protein>
<gene>
    <name evidence="1" type="ORF">PGLA1383_LOCUS497</name>
    <name evidence="2" type="ORF">PGLA2088_LOCUS22377</name>
    <name evidence="3" type="ORF">PGLA2088_LOCUS22618</name>
</gene>
<evidence type="ECO:0000313" key="4">
    <source>
        <dbReference type="Proteomes" id="UP000626109"/>
    </source>
</evidence>
<keyword evidence="5" id="KW-1185">Reference proteome</keyword>
<reference evidence="2" key="1">
    <citation type="submission" date="2021-02" db="EMBL/GenBank/DDBJ databases">
        <authorList>
            <person name="Dougan E. K."/>
            <person name="Rhodes N."/>
            <person name="Thang M."/>
            <person name="Chan C."/>
        </authorList>
    </citation>
    <scope>NUCLEOTIDE SEQUENCE</scope>
</reference>
<dbReference type="AlphaFoldDB" id="A0A813JL31"/>
<dbReference type="EMBL" id="CAJNNV010000104">
    <property type="protein sequence ID" value="CAE8581471.1"/>
    <property type="molecule type" value="Genomic_DNA"/>
</dbReference>
<organism evidence="2 4">
    <name type="scientific">Polarella glacialis</name>
    <name type="common">Dinoflagellate</name>
    <dbReference type="NCBI Taxonomy" id="89957"/>
    <lineage>
        <taxon>Eukaryota</taxon>
        <taxon>Sar</taxon>
        <taxon>Alveolata</taxon>
        <taxon>Dinophyceae</taxon>
        <taxon>Suessiales</taxon>
        <taxon>Suessiaceae</taxon>
        <taxon>Polarella</taxon>
    </lineage>
</organism>